<organism evidence="1 2">
    <name type="scientific">Trametes sanguinea</name>
    <dbReference type="NCBI Taxonomy" id="158606"/>
    <lineage>
        <taxon>Eukaryota</taxon>
        <taxon>Fungi</taxon>
        <taxon>Dikarya</taxon>
        <taxon>Basidiomycota</taxon>
        <taxon>Agaricomycotina</taxon>
        <taxon>Agaricomycetes</taxon>
        <taxon>Polyporales</taxon>
        <taxon>Polyporaceae</taxon>
        <taxon>Trametes</taxon>
    </lineage>
</organism>
<sequence>MALLPRYLGCSARRSPAKKGRRRPGIPSWRDEGSDLEYHSDGSIDYANLQPLDGEEGELIDDEACFIDVRAITGMDILSHLPTELALELLSYLDLPSILACLRVSKTWNRLARDNSVWRVLFSRKVQDGWGVDLRRASRTHPLSSTNASLSASRSIIPAPLEIKWYDLYRTRTELDRRWSNYPTAGLSADLSDDAMAEEKTVPKAWEPQVMRISGHSDSVYCLEFDSSRIITGSRDRTIKVWSLKTGQCLATFSGHRGSVLCLKFDRDWDIAEAKDGADNVDPLAPRKGFLVTGSSDCTVCVWNLYAHPREGAEPAITADVIRELQVLLGSVREGCDPEVFYNVIRPWFKGADSDTTGRKWHFDGIELDPTLEEPTELSGPSAGQSSLIHALDVFLGVDQVTHTNFAVGRPKTDASSSSSDAKPSAPSEAPASAPAAASRILGRLTKAE</sequence>
<name>A0ACC1QCH7_9APHY</name>
<evidence type="ECO:0000313" key="2">
    <source>
        <dbReference type="Proteomes" id="UP001144978"/>
    </source>
</evidence>
<protein>
    <submittedName>
        <fullName evidence="1">Uncharacterized protein</fullName>
    </submittedName>
</protein>
<comment type="caution">
    <text evidence="1">The sequence shown here is derived from an EMBL/GenBank/DDBJ whole genome shotgun (WGS) entry which is preliminary data.</text>
</comment>
<keyword evidence="2" id="KW-1185">Reference proteome</keyword>
<evidence type="ECO:0000313" key="1">
    <source>
        <dbReference type="EMBL" id="KAJ3018469.1"/>
    </source>
</evidence>
<reference evidence="1" key="1">
    <citation type="submission" date="2022-08" db="EMBL/GenBank/DDBJ databases">
        <title>Genome Sequence of Pycnoporus sanguineus.</title>
        <authorList>
            <person name="Buettner E."/>
        </authorList>
    </citation>
    <scope>NUCLEOTIDE SEQUENCE</scope>
    <source>
        <strain evidence="1">CG-C14</strain>
    </source>
</reference>
<dbReference type="EMBL" id="JANSHE010000041">
    <property type="protein sequence ID" value="KAJ3018469.1"/>
    <property type="molecule type" value="Genomic_DNA"/>
</dbReference>
<gene>
    <name evidence="1" type="ORF">NUW54_g329</name>
</gene>
<accession>A0ACC1QCH7</accession>
<dbReference type="Proteomes" id="UP001144978">
    <property type="component" value="Unassembled WGS sequence"/>
</dbReference>
<proteinExistence type="predicted"/>